<evidence type="ECO:0000256" key="5">
    <source>
        <dbReference type="ARBA" id="ARBA00022771"/>
    </source>
</evidence>
<dbReference type="PROSITE" id="PS00028">
    <property type="entry name" value="ZINC_FINGER_C2H2_1"/>
    <property type="match status" value="5"/>
</dbReference>
<evidence type="ECO:0000259" key="12">
    <source>
        <dbReference type="PROSITE" id="PS50157"/>
    </source>
</evidence>
<evidence type="ECO:0000256" key="7">
    <source>
        <dbReference type="ARBA" id="ARBA00023015"/>
    </source>
</evidence>
<reference evidence="13" key="2">
    <citation type="submission" date="2025-09" db="UniProtKB">
        <authorList>
            <consortium name="Ensembl"/>
        </authorList>
    </citation>
    <scope>IDENTIFICATION</scope>
</reference>
<dbReference type="FunFam" id="3.30.160.60:FF:000200">
    <property type="entry name" value="zinc finger protein 510 isoform X2"/>
    <property type="match status" value="1"/>
</dbReference>
<keyword evidence="6" id="KW-0862">Zinc</keyword>
<dbReference type="FunFam" id="3.30.160.60:FF:000295">
    <property type="entry name" value="zinc finger protein 19"/>
    <property type="match status" value="1"/>
</dbReference>
<reference evidence="13" key="1">
    <citation type="submission" date="2025-08" db="UniProtKB">
        <authorList>
            <consortium name="Ensembl"/>
        </authorList>
    </citation>
    <scope>IDENTIFICATION</scope>
</reference>
<evidence type="ECO:0000256" key="6">
    <source>
        <dbReference type="ARBA" id="ARBA00022833"/>
    </source>
</evidence>
<keyword evidence="7" id="KW-0805">Transcription regulation</keyword>
<keyword evidence="3" id="KW-0479">Metal-binding</keyword>
<dbReference type="SUPFAM" id="SSF57667">
    <property type="entry name" value="beta-beta-alpha zinc fingers"/>
    <property type="match status" value="3"/>
</dbReference>
<evidence type="ECO:0000256" key="1">
    <source>
        <dbReference type="ARBA" id="ARBA00004123"/>
    </source>
</evidence>
<feature type="region of interest" description="Disordered" evidence="11">
    <location>
        <begin position="231"/>
        <end position="253"/>
    </location>
</feature>
<dbReference type="GO" id="GO:0005634">
    <property type="term" value="C:nucleus"/>
    <property type="evidence" value="ECO:0007669"/>
    <property type="project" value="UniProtKB-SubCell"/>
</dbReference>
<evidence type="ECO:0000256" key="3">
    <source>
        <dbReference type="ARBA" id="ARBA00022723"/>
    </source>
</evidence>
<feature type="compositionally biased region" description="Basic and acidic residues" evidence="11">
    <location>
        <begin position="244"/>
        <end position="253"/>
    </location>
</feature>
<evidence type="ECO:0000313" key="14">
    <source>
        <dbReference type="Proteomes" id="UP000694560"/>
    </source>
</evidence>
<keyword evidence="5 10" id="KW-0863">Zinc-finger</keyword>
<protein>
    <recommendedName>
        <fullName evidence="12">C2H2-type domain-containing protein</fullName>
    </recommendedName>
</protein>
<feature type="domain" description="C2H2-type" evidence="12">
    <location>
        <begin position="135"/>
        <end position="162"/>
    </location>
</feature>
<dbReference type="Ensembl" id="ENSMCST00000009732.1">
    <property type="protein sequence ID" value="ENSMCSP00000009499.1"/>
    <property type="gene ID" value="ENSMCSG00000006717.1"/>
</dbReference>
<dbReference type="PROSITE" id="PS50157">
    <property type="entry name" value="ZINC_FINGER_C2H2_2"/>
    <property type="match status" value="5"/>
</dbReference>
<dbReference type="PANTHER" id="PTHR23226:SF394">
    <property type="entry name" value="ZINC FINGER PROTEIN 548"/>
    <property type="match status" value="1"/>
</dbReference>
<name>A0A8C5X4A0_9PASS</name>
<feature type="region of interest" description="Disordered" evidence="11">
    <location>
        <begin position="1"/>
        <end position="39"/>
    </location>
</feature>
<accession>A0A8C5X4A0</accession>
<dbReference type="GO" id="GO:0000978">
    <property type="term" value="F:RNA polymerase II cis-regulatory region sequence-specific DNA binding"/>
    <property type="evidence" value="ECO:0007669"/>
    <property type="project" value="TreeGrafter"/>
</dbReference>
<keyword evidence="8" id="KW-0804">Transcription</keyword>
<evidence type="ECO:0000256" key="8">
    <source>
        <dbReference type="ARBA" id="ARBA00023163"/>
    </source>
</evidence>
<evidence type="ECO:0000256" key="11">
    <source>
        <dbReference type="SAM" id="MobiDB-lite"/>
    </source>
</evidence>
<feature type="domain" description="C2H2-type" evidence="12">
    <location>
        <begin position="219"/>
        <end position="246"/>
    </location>
</feature>
<dbReference type="FunFam" id="3.30.160.60:FF:001119">
    <property type="entry name" value="zinc finger protein 408"/>
    <property type="match status" value="1"/>
</dbReference>
<evidence type="ECO:0000256" key="4">
    <source>
        <dbReference type="ARBA" id="ARBA00022737"/>
    </source>
</evidence>
<feature type="domain" description="C2H2-type" evidence="12">
    <location>
        <begin position="191"/>
        <end position="218"/>
    </location>
</feature>
<evidence type="ECO:0000256" key="10">
    <source>
        <dbReference type="PROSITE-ProRule" id="PRU00042"/>
    </source>
</evidence>
<dbReference type="InterPro" id="IPR013087">
    <property type="entry name" value="Znf_C2H2_type"/>
</dbReference>
<proteinExistence type="inferred from homology"/>
<comment type="subcellular location">
    <subcellularLocation>
        <location evidence="1">Nucleus</location>
    </subcellularLocation>
</comment>
<comment type="similarity">
    <text evidence="2">Belongs to the krueppel C2H2-type zinc-finger protein family.</text>
</comment>
<dbReference type="FunFam" id="3.30.160.60:FF:002343">
    <property type="entry name" value="Zinc finger protein 33A"/>
    <property type="match status" value="1"/>
</dbReference>
<organism evidence="13 14">
    <name type="scientific">Malurus cyaneus samueli</name>
    <dbReference type="NCBI Taxonomy" id="2593467"/>
    <lineage>
        <taxon>Eukaryota</taxon>
        <taxon>Metazoa</taxon>
        <taxon>Chordata</taxon>
        <taxon>Craniata</taxon>
        <taxon>Vertebrata</taxon>
        <taxon>Euteleostomi</taxon>
        <taxon>Archelosauria</taxon>
        <taxon>Archosauria</taxon>
        <taxon>Dinosauria</taxon>
        <taxon>Saurischia</taxon>
        <taxon>Theropoda</taxon>
        <taxon>Coelurosauria</taxon>
        <taxon>Aves</taxon>
        <taxon>Neognathae</taxon>
        <taxon>Neoaves</taxon>
        <taxon>Telluraves</taxon>
        <taxon>Australaves</taxon>
        <taxon>Passeriformes</taxon>
        <taxon>Meliphagoidea</taxon>
        <taxon>Maluridae</taxon>
        <taxon>Malurus</taxon>
    </lineage>
</organism>
<dbReference type="Gene3D" id="3.30.160.60">
    <property type="entry name" value="Classic Zinc Finger"/>
    <property type="match status" value="5"/>
</dbReference>
<sequence length="253" mass="28696">PSPSQDPCKSHPVLVLPPPDTELRTETRRTNPPAEPCGSGCFEQLHGAGIQRRGKVLEIPHKEGLQTPCRVLEEERPTLCQERAQRSRQSSEQGVTEQLHDEEKKIYKCPECEKSFRWLSSLLTHHRVHTGERPYECGECGKTYSHGSHLLSHQRMHTGERPYKCLECGKSFSINSRLLWHQKTHTGERPYNCGECGKRFRDSSGLITHQRVHTGERPYTCLECGKTFSSSPALTRHQPRHGGGKREGFGPSN</sequence>
<dbReference type="AlphaFoldDB" id="A0A8C5X4A0"/>
<evidence type="ECO:0000313" key="13">
    <source>
        <dbReference type="Ensembl" id="ENSMCSP00000009499.1"/>
    </source>
</evidence>
<dbReference type="GO" id="GO:0008270">
    <property type="term" value="F:zinc ion binding"/>
    <property type="evidence" value="ECO:0007669"/>
    <property type="project" value="UniProtKB-KW"/>
</dbReference>
<dbReference type="SMART" id="SM00355">
    <property type="entry name" value="ZnF_C2H2"/>
    <property type="match status" value="5"/>
</dbReference>
<dbReference type="Pfam" id="PF00096">
    <property type="entry name" value="zf-C2H2"/>
    <property type="match status" value="5"/>
</dbReference>
<feature type="domain" description="C2H2-type" evidence="12">
    <location>
        <begin position="163"/>
        <end position="190"/>
    </location>
</feature>
<dbReference type="Proteomes" id="UP000694560">
    <property type="component" value="Unplaced"/>
</dbReference>
<dbReference type="PANTHER" id="PTHR23226">
    <property type="entry name" value="ZINC FINGER AND SCAN DOMAIN-CONTAINING"/>
    <property type="match status" value="1"/>
</dbReference>
<dbReference type="OrthoDB" id="654211at2759"/>
<feature type="domain" description="C2H2-type" evidence="12">
    <location>
        <begin position="107"/>
        <end position="134"/>
    </location>
</feature>
<evidence type="ECO:0000256" key="2">
    <source>
        <dbReference type="ARBA" id="ARBA00006991"/>
    </source>
</evidence>
<keyword evidence="4" id="KW-0677">Repeat</keyword>
<dbReference type="FunFam" id="3.30.160.60:FF:000238">
    <property type="entry name" value="Zinc finger protein 485"/>
    <property type="match status" value="1"/>
</dbReference>
<keyword evidence="14" id="KW-1185">Reference proteome</keyword>
<dbReference type="GO" id="GO:0000981">
    <property type="term" value="F:DNA-binding transcription factor activity, RNA polymerase II-specific"/>
    <property type="evidence" value="ECO:0007669"/>
    <property type="project" value="TreeGrafter"/>
</dbReference>
<evidence type="ECO:0000256" key="9">
    <source>
        <dbReference type="ARBA" id="ARBA00023242"/>
    </source>
</evidence>
<keyword evidence="9" id="KW-0539">Nucleus</keyword>
<dbReference type="InterPro" id="IPR036236">
    <property type="entry name" value="Znf_C2H2_sf"/>
</dbReference>